<dbReference type="InterPro" id="IPR014756">
    <property type="entry name" value="Ig_E-set"/>
</dbReference>
<keyword evidence="4" id="KW-1185">Reference proteome</keyword>
<dbReference type="InterPro" id="IPR001298">
    <property type="entry name" value="Filamin/ABP280_rpt"/>
</dbReference>
<feature type="repeat" description="Filamin" evidence="2">
    <location>
        <begin position="516"/>
        <end position="573"/>
    </location>
</feature>
<dbReference type="PANTHER" id="PTHR43215:SF14">
    <property type="entry name" value="RADIAL SPOKE HEAD 1 HOMOLOG"/>
    <property type="match status" value="1"/>
</dbReference>
<protein>
    <submittedName>
        <fullName evidence="3">Uncharacterized protein</fullName>
    </submittedName>
</protein>
<dbReference type="Proteomes" id="UP001255856">
    <property type="component" value="Unassembled WGS sequence"/>
</dbReference>
<dbReference type="SUPFAM" id="SSF82185">
    <property type="entry name" value="Histone H3 K4-specific methyltransferase SET7/9 N-terminal domain"/>
    <property type="match status" value="3"/>
</dbReference>
<dbReference type="InterPro" id="IPR003409">
    <property type="entry name" value="MORN"/>
</dbReference>
<sequence>MVTFKDLRDDSTAPLDLSKEVERLRLQVHMAEMGAFVPADQAPNVSEAIASSFTSPEDFRVREDSIHYPNGDTYTGELLGPLRHGRGDHLCSSGDRYIGSWKYDKRDGKGRLVLASGVQYDGDWRDDKTNGTGTCVYEDGAVYSGDWEDDQRSGWGSHSFKSGARYEGEWSNDTMQGNGMMWFEDGSVFDGQWGAGQRLKGKHVATDGSWEYSGEYKDDLQHGTGVFFRRGLFKYTGEWQEGQQHGQGKCQYADGGVYDGEWRQGKRHGKGVFAFQGYKYQGTWAEDAQCGPGQCVTESGDRYIGHFKNGVREGRGRCAYADGSQYEGDWVADKRQGQGICIYANGDKYKGEWKADRRHGQGTCRFADGTRFRGEWEDDGWVQSAACPAASRLAGPGLIRARVGETASFVVQARDEDGNRRLEGGDDFVAALYGPREVAVCQVEDRGDGSYAVRYEARVAGLCELHVTLGDEHVAASPYPVRVEPGAAVARERRRGRGPAARDPGAAGDALAAVPLAPELQGPRGQPVPVHVEPDELDACYRCSYVAEEPGLYRLHLLCRDVHLPGSPFSVAVGTAPAEPRAGKAAGGSLASADGAIENAAQADANNPPAAKPAPLDLTNLWESRARLAYAADGDDAGWDSDGEAAASSAAGAPEDAYIKAHPDVPVVENLEDIWQVSKLQAERKKKEEKAKTDRLRQLQERLGSEFGAAQPPKPDEVQAALQEILEAERSAKQGRAAGAEGGKAPGVAVASIRGAQPAPVSRKEKLRAAAAALDALDDI</sequence>
<feature type="repeat" description="Filamin" evidence="2">
    <location>
        <begin position="383"/>
        <end position="483"/>
    </location>
</feature>
<dbReference type="GO" id="GO:0016020">
    <property type="term" value="C:membrane"/>
    <property type="evidence" value="ECO:0007669"/>
    <property type="project" value="UniProtKB-ARBA"/>
</dbReference>
<dbReference type="EMBL" id="JASFZW010000001">
    <property type="protein sequence ID" value="KAK2080546.1"/>
    <property type="molecule type" value="Genomic_DNA"/>
</dbReference>
<dbReference type="Gene3D" id="2.20.110.10">
    <property type="entry name" value="Histone H3 K4-specific methyltransferase SET7/9 N-terminal domain"/>
    <property type="match status" value="5"/>
</dbReference>
<dbReference type="AlphaFoldDB" id="A0AAD9IMR0"/>
<accession>A0AAD9IMR0</accession>
<proteinExistence type="predicted"/>
<dbReference type="SMART" id="SM00557">
    <property type="entry name" value="IG_FLMN"/>
    <property type="match status" value="2"/>
</dbReference>
<reference evidence="3" key="1">
    <citation type="submission" date="2021-01" db="EMBL/GenBank/DDBJ databases">
        <authorList>
            <person name="Eckstrom K.M.E."/>
        </authorList>
    </citation>
    <scope>NUCLEOTIDE SEQUENCE</scope>
    <source>
        <strain evidence="3">UVCC 0001</strain>
    </source>
</reference>
<dbReference type="Pfam" id="PF00630">
    <property type="entry name" value="Filamin"/>
    <property type="match status" value="2"/>
</dbReference>
<organism evidence="3 4">
    <name type="scientific">Prototheca wickerhamii</name>
    <dbReference type="NCBI Taxonomy" id="3111"/>
    <lineage>
        <taxon>Eukaryota</taxon>
        <taxon>Viridiplantae</taxon>
        <taxon>Chlorophyta</taxon>
        <taxon>core chlorophytes</taxon>
        <taxon>Trebouxiophyceae</taxon>
        <taxon>Chlorellales</taxon>
        <taxon>Chlorellaceae</taxon>
        <taxon>Prototheca</taxon>
    </lineage>
</organism>
<evidence type="ECO:0000313" key="3">
    <source>
        <dbReference type="EMBL" id="KAK2080546.1"/>
    </source>
</evidence>
<evidence type="ECO:0000256" key="2">
    <source>
        <dbReference type="PROSITE-ProRule" id="PRU00087"/>
    </source>
</evidence>
<dbReference type="InterPro" id="IPR017868">
    <property type="entry name" value="Filamin/ABP280_repeat-like"/>
</dbReference>
<dbReference type="SMART" id="SM00698">
    <property type="entry name" value="MORN"/>
    <property type="match status" value="12"/>
</dbReference>
<dbReference type="PROSITE" id="PS50194">
    <property type="entry name" value="FILAMIN_REPEAT"/>
    <property type="match status" value="2"/>
</dbReference>
<evidence type="ECO:0000256" key="1">
    <source>
        <dbReference type="ARBA" id="ARBA00022737"/>
    </source>
</evidence>
<dbReference type="PANTHER" id="PTHR43215">
    <property type="entry name" value="RADIAL SPOKE HEAD 1 HOMOLOG"/>
    <property type="match status" value="1"/>
</dbReference>
<gene>
    <name evidence="3" type="ORF">QBZ16_000399</name>
</gene>
<dbReference type="Gene3D" id="2.60.40.10">
    <property type="entry name" value="Immunoglobulins"/>
    <property type="match status" value="2"/>
</dbReference>
<keyword evidence="1" id="KW-0677">Repeat</keyword>
<evidence type="ECO:0000313" key="4">
    <source>
        <dbReference type="Proteomes" id="UP001255856"/>
    </source>
</evidence>
<dbReference type="InterPro" id="IPR013783">
    <property type="entry name" value="Ig-like_fold"/>
</dbReference>
<dbReference type="SUPFAM" id="SSF81296">
    <property type="entry name" value="E set domains"/>
    <property type="match status" value="2"/>
</dbReference>
<dbReference type="Pfam" id="PF02493">
    <property type="entry name" value="MORN"/>
    <property type="match status" value="11"/>
</dbReference>
<comment type="caution">
    <text evidence="3">The sequence shown here is derived from an EMBL/GenBank/DDBJ whole genome shotgun (WGS) entry which is preliminary data.</text>
</comment>
<name>A0AAD9IMR0_PROWI</name>